<evidence type="ECO:0000313" key="1">
    <source>
        <dbReference type="EMBL" id="QXN75282.1"/>
    </source>
</evidence>
<name>A0A8F5RC51_9VIRU</name>
<reference evidence="1" key="1">
    <citation type="submission" date="2021-04" db="EMBL/GenBank/DDBJ databases">
        <title>Genomes of microviruses identified in yellow-bellied marmot fecal samples.</title>
        <authorList>
            <person name="Varsani A."/>
            <person name="Kraberger S."/>
            <person name="Chatterjee A."/>
            <person name="Richet C."/>
            <person name="Fontenele R.S."/>
            <person name="Schmidlin K."/>
            <person name="Blumstein D.T."/>
        </authorList>
    </citation>
    <scope>NUCLEOTIDE SEQUENCE</scope>
    <source>
        <strain evidence="1">Mar59</strain>
    </source>
</reference>
<protein>
    <submittedName>
        <fullName evidence="1">Uncharacterized protein</fullName>
    </submittedName>
</protein>
<sequence length="121" mass="13486">MEECVCLHTFLNFIIMLSRLNKQLKKGVKVYDVKPVHVDSGLALTPKGMIEMSESGIPISAQTQSADNFTDGDNSPFVNLDPMQARGIDVVDVWDMQMNARKKLMNAHIKDIADYGNETKA</sequence>
<organism evidence="1">
    <name type="scientific">Microvirus mar59</name>
    <dbReference type="NCBI Taxonomy" id="2851195"/>
    <lineage>
        <taxon>Viruses</taxon>
        <taxon>Monodnaviria</taxon>
        <taxon>Sangervirae</taxon>
        <taxon>Phixviricota</taxon>
        <taxon>Malgrandaviricetes</taxon>
        <taxon>Petitvirales</taxon>
        <taxon>Microviridae</taxon>
    </lineage>
</organism>
<proteinExistence type="predicted"/>
<dbReference type="EMBL" id="MZ089805">
    <property type="protein sequence ID" value="QXN75282.1"/>
    <property type="molecule type" value="Genomic_DNA"/>
</dbReference>
<accession>A0A8F5RC51</accession>